<comment type="caution">
    <text evidence="1">The sequence shown here is derived from an EMBL/GenBank/DDBJ whole genome shotgun (WGS) entry which is preliminary data.</text>
</comment>
<name>A0A8J7HGB9_9CYAN</name>
<dbReference type="AlphaFoldDB" id="A0A8J7HGB9"/>
<proteinExistence type="predicted"/>
<keyword evidence="2" id="KW-1185">Reference proteome</keyword>
<accession>A0A8J7HGB9</accession>
<evidence type="ECO:0000313" key="2">
    <source>
        <dbReference type="Proteomes" id="UP000599391"/>
    </source>
</evidence>
<gene>
    <name evidence="1" type="ORF">I8751_06790</name>
</gene>
<dbReference type="EMBL" id="JAECZB010000010">
    <property type="protein sequence ID" value="MBH8552081.1"/>
    <property type="molecule type" value="Genomic_DNA"/>
</dbReference>
<organism evidence="1 2">
    <name type="scientific">Atlanticothrix silvestris CENA357</name>
    <dbReference type="NCBI Taxonomy" id="1725252"/>
    <lineage>
        <taxon>Bacteria</taxon>
        <taxon>Bacillati</taxon>
        <taxon>Cyanobacteriota</taxon>
        <taxon>Cyanophyceae</taxon>
        <taxon>Nostocales</taxon>
        <taxon>Nodulariaceae</taxon>
        <taxon>Atlanticothrix</taxon>
        <taxon>Atlanticothrix silvestris</taxon>
    </lineage>
</organism>
<sequence>MVDALRTFAAKGHAEAAVQPKTPEELGWPADFFEQTAGCLQNEPLMRYPQSEYEMRESLE</sequence>
<reference evidence="1 2" key="1">
    <citation type="journal article" date="2021" name="Int. J. Syst. Evol. Microbiol.">
        <title>Amazonocrinis nigriterrae gen. nov., sp. nov., Atlanticothrix silvestris gen. nov., sp. nov. and Dendronalium phyllosphericum gen. nov., sp. nov., nostocacean cyanobacteria from Brazilian environments.</title>
        <authorList>
            <person name="Alvarenga D.O."/>
            <person name="Andreote A.P.D."/>
            <person name="Branco L.H.Z."/>
            <person name="Delbaje E."/>
            <person name="Cruz R.B."/>
            <person name="Varani A.M."/>
            <person name="Fiore M.F."/>
        </authorList>
    </citation>
    <scope>NUCLEOTIDE SEQUENCE [LARGE SCALE GENOMIC DNA]</scope>
    <source>
        <strain evidence="1 2">CENA357</strain>
    </source>
</reference>
<evidence type="ECO:0000313" key="1">
    <source>
        <dbReference type="EMBL" id="MBH8552081.1"/>
    </source>
</evidence>
<protein>
    <submittedName>
        <fullName evidence="1">Uncharacterized protein</fullName>
    </submittedName>
</protein>
<dbReference type="Proteomes" id="UP000599391">
    <property type="component" value="Unassembled WGS sequence"/>
</dbReference>